<name>A0AB39C289_9CAUD</name>
<proteinExistence type="predicted"/>
<organism evidence="1">
    <name type="scientific">Salmonella phage PMBT26</name>
    <dbReference type="NCBI Taxonomy" id="3229745"/>
    <lineage>
        <taxon>Viruses</taxon>
        <taxon>Duplodnaviria</taxon>
        <taxon>Heunggongvirae</taxon>
        <taxon>Uroviricota</taxon>
        <taxon>Caudoviricetes</taxon>
    </lineage>
</organism>
<protein>
    <submittedName>
        <fullName evidence="1">Uncharacterized protein</fullName>
    </submittedName>
</protein>
<sequence>MNFPKNSSNQQLRSNPVELARVCANPTCVGMCESDKIFVTSIEGCVIVWVWGEVRIR</sequence>
<evidence type="ECO:0000313" key="1">
    <source>
        <dbReference type="EMBL" id="XDJ00711.1"/>
    </source>
</evidence>
<dbReference type="EMBL" id="PP926508">
    <property type="protein sequence ID" value="XDJ00711.1"/>
    <property type="molecule type" value="Genomic_DNA"/>
</dbReference>
<accession>A0AB39C289</accession>
<reference evidence="1" key="1">
    <citation type="submission" date="2024-06" db="EMBL/GenBank/DDBJ databases">
        <title>This phage originates from the Bacteriophage catalogue of the Bacteriophage Competence Centre, Department of Microbiology und Biotechnology, Max Rubner-Institut, Kiel, Germany.</title>
        <authorList>
            <person name="Sprotte S."/>
            <person name="Brinks E."/>
            <person name="Hille F."/>
        </authorList>
    </citation>
    <scope>NUCLEOTIDE SEQUENCE</scope>
</reference>